<protein>
    <submittedName>
        <fullName evidence="1">Uncharacterized protein</fullName>
    </submittedName>
</protein>
<sequence length="46" mass="5205">MERWNGAGYDVINKELVVNEDEAVIVKEIFLLASKGHGYKKIAPMK</sequence>
<name>A0A1I0WZP6_9BACI</name>
<evidence type="ECO:0000313" key="1">
    <source>
        <dbReference type="EMBL" id="SFA93608.1"/>
    </source>
</evidence>
<dbReference type="InterPro" id="IPR038109">
    <property type="entry name" value="DNA_bind_recomb_sf"/>
</dbReference>
<dbReference type="Gene3D" id="3.90.1750.20">
    <property type="entry name" value="Putative Large Serine Recombinase, Chain B, Domain 2"/>
    <property type="match status" value="1"/>
</dbReference>
<accession>A0A1I0WZP6</accession>
<reference evidence="1 2" key="1">
    <citation type="submission" date="2016-10" db="EMBL/GenBank/DDBJ databases">
        <authorList>
            <person name="de Groot N.N."/>
        </authorList>
    </citation>
    <scope>NUCLEOTIDE SEQUENCE [LARGE SCALE GENOMIC DNA]</scope>
    <source>
        <strain evidence="1 2">CGMCC 1.3702</strain>
    </source>
</reference>
<organism evidence="1 2">
    <name type="scientific">Lentibacillus halodurans</name>
    <dbReference type="NCBI Taxonomy" id="237679"/>
    <lineage>
        <taxon>Bacteria</taxon>
        <taxon>Bacillati</taxon>
        <taxon>Bacillota</taxon>
        <taxon>Bacilli</taxon>
        <taxon>Bacillales</taxon>
        <taxon>Bacillaceae</taxon>
        <taxon>Lentibacillus</taxon>
    </lineage>
</organism>
<proteinExistence type="predicted"/>
<dbReference type="EMBL" id="FOJW01000004">
    <property type="protein sequence ID" value="SFA93608.1"/>
    <property type="molecule type" value="Genomic_DNA"/>
</dbReference>
<gene>
    <name evidence="1" type="ORF">SAMN04488072_1043</name>
</gene>
<dbReference type="Proteomes" id="UP000198642">
    <property type="component" value="Unassembled WGS sequence"/>
</dbReference>
<evidence type="ECO:0000313" key="2">
    <source>
        <dbReference type="Proteomes" id="UP000198642"/>
    </source>
</evidence>
<keyword evidence="2" id="KW-1185">Reference proteome</keyword>
<dbReference type="AlphaFoldDB" id="A0A1I0WZP6"/>